<dbReference type="Proteomes" id="UP000694920">
    <property type="component" value="Unplaced"/>
</dbReference>
<protein>
    <submittedName>
        <fullName evidence="8">Uncharacterized protein LOC112494305</fullName>
    </submittedName>
</protein>
<evidence type="ECO:0000256" key="4">
    <source>
        <dbReference type="ARBA" id="ARBA00023136"/>
    </source>
</evidence>
<dbReference type="InterPro" id="IPR013122">
    <property type="entry name" value="PKD1_2_channel"/>
</dbReference>
<evidence type="ECO:0000259" key="6">
    <source>
        <dbReference type="Pfam" id="PF08016"/>
    </source>
</evidence>
<keyword evidence="7" id="KW-1185">Reference proteome</keyword>
<reference evidence="8" key="1">
    <citation type="submission" date="2025-08" db="UniProtKB">
        <authorList>
            <consortium name="RefSeq"/>
        </authorList>
    </citation>
    <scope>IDENTIFICATION</scope>
</reference>
<dbReference type="RefSeq" id="XP_024940532.1">
    <property type="nucleotide sequence ID" value="XM_025084764.1"/>
</dbReference>
<evidence type="ECO:0000313" key="8">
    <source>
        <dbReference type="RefSeq" id="XP_024940532.1"/>
    </source>
</evidence>
<dbReference type="GeneID" id="112494305"/>
<evidence type="ECO:0000256" key="5">
    <source>
        <dbReference type="SAM" id="Phobius"/>
    </source>
</evidence>
<name>A0AAJ7RHC8_CEPCN</name>
<evidence type="ECO:0000256" key="2">
    <source>
        <dbReference type="ARBA" id="ARBA00022692"/>
    </source>
</evidence>
<feature type="transmembrane region" description="Helical" evidence="5">
    <location>
        <begin position="67"/>
        <end position="88"/>
    </location>
</feature>
<evidence type="ECO:0000256" key="1">
    <source>
        <dbReference type="ARBA" id="ARBA00004141"/>
    </source>
</evidence>
<organism evidence="7 8">
    <name type="scientific">Cephus cinctus</name>
    <name type="common">Wheat stem sawfly</name>
    <dbReference type="NCBI Taxonomy" id="211228"/>
    <lineage>
        <taxon>Eukaryota</taxon>
        <taxon>Metazoa</taxon>
        <taxon>Ecdysozoa</taxon>
        <taxon>Arthropoda</taxon>
        <taxon>Hexapoda</taxon>
        <taxon>Insecta</taxon>
        <taxon>Pterygota</taxon>
        <taxon>Neoptera</taxon>
        <taxon>Endopterygota</taxon>
        <taxon>Hymenoptera</taxon>
        <taxon>Cephoidea</taxon>
        <taxon>Cephidae</taxon>
        <taxon>Cephus</taxon>
    </lineage>
</organism>
<dbReference type="KEGG" id="ccin:112494305"/>
<keyword evidence="2 5" id="KW-0812">Transmembrane</keyword>
<feature type="domain" description="Polycystin cation channel PKD1/PKD2" evidence="6">
    <location>
        <begin position="1"/>
        <end position="93"/>
    </location>
</feature>
<sequence>MSATFIILITLMGFGSLTFLIFGTHAWTYHNFHWATASLFKIMPDPMDFTYLPAWNTWTSLHLTMPIISGIITLALLILRYLIFSIILMSYDALRFQTGIEKDVHRFLKDRTIKRYFEIESSKSDLRMFEKSNLDSQRYQIILRLLKNAVNIEDNEARQQAMGNLLLYNLIKKAELKNFKSSETEMTNQLKNDFLMINSLRAALRLQRF</sequence>
<dbReference type="Pfam" id="PF08016">
    <property type="entry name" value="PKD_channel"/>
    <property type="match status" value="1"/>
</dbReference>
<keyword evidence="3 5" id="KW-1133">Transmembrane helix</keyword>
<keyword evidence="4 5" id="KW-0472">Membrane</keyword>
<gene>
    <name evidence="8" type="primary">LOC112494305</name>
</gene>
<evidence type="ECO:0000256" key="3">
    <source>
        <dbReference type="ARBA" id="ARBA00022989"/>
    </source>
</evidence>
<accession>A0AAJ7RHC8</accession>
<dbReference type="AlphaFoldDB" id="A0AAJ7RHC8"/>
<comment type="subcellular location">
    <subcellularLocation>
        <location evidence="1">Membrane</location>
        <topology evidence="1">Multi-pass membrane protein</topology>
    </subcellularLocation>
</comment>
<evidence type="ECO:0000313" key="7">
    <source>
        <dbReference type="Proteomes" id="UP000694920"/>
    </source>
</evidence>
<dbReference type="GO" id="GO:0016020">
    <property type="term" value="C:membrane"/>
    <property type="evidence" value="ECO:0007669"/>
    <property type="project" value="UniProtKB-SubCell"/>
</dbReference>
<proteinExistence type="predicted"/>